<feature type="domain" description="GED" evidence="3">
    <location>
        <begin position="621"/>
        <end position="708"/>
    </location>
</feature>
<dbReference type="GO" id="GO:0006897">
    <property type="term" value="P:endocytosis"/>
    <property type="evidence" value="ECO:0007669"/>
    <property type="project" value="TreeGrafter"/>
</dbReference>
<protein>
    <submittedName>
        <fullName evidence="5">Interferon-induced GTP-binding protein mx2</fullName>
    </submittedName>
</protein>
<evidence type="ECO:0000259" key="4">
    <source>
        <dbReference type="PROSITE" id="PS51718"/>
    </source>
</evidence>
<dbReference type="GO" id="GO:0000266">
    <property type="term" value="P:mitochondrial fission"/>
    <property type="evidence" value="ECO:0007669"/>
    <property type="project" value="TreeGrafter"/>
</dbReference>
<evidence type="ECO:0000256" key="1">
    <source>
        <dbReference type="ARBA" id="ARBA00022741"/>
    </source>
</evidence>
<evidence type="ECO:0000256" key="2">
    <source>
        <dbReference type="ARBA" id="ARBA00023134"/>
    </source>
</evidence>
<comment type="caution">
    <text evidence="5">The sequence shown here is derived from an EMBL/GenBank/DDBJ whole genome shotgun (WGS) entry which is preliminary data.</text>
</comment>
<dbReference type="InterPro" id="IPR030381">
    <property type="entry name" value="G_DYNAMIN_dom"/>
</dbReference>
<dbReference type="InterPro" id="IPR045063">
    <property type="entry name" value="Dynamin_N"/>
</dbReference>
<dbReference type="InterPro" id="IPR027417">
    <property type="entry name" value="P-loop_NTPase"/>
</dbReference>
<dbReference type="GO" id="GO:0048312">
    <property type="term" value="P:intracellular distribution of mitochondria"/>
    <property type="evidence" value="ECO:0007669"/>
    <property type="project" value="TreeGrafter"/>
</dbReference>
<dbReference type="Pfam" id="PF01031">
    <property type="entry name" value="Dynamin_M"/>
    <property type="match status" value="1"/>
</dbReference>
<dbReference type="EMBL" id="JAUKUA010000004">
    <property type="protein sequence ID" value="KAK0714521.1"/>
    <property type="molecule type" value="Genomic_DNA"/>
</dbReference>
<dbReference type="GO" id="GO:0005525">
    <property type="term" value="F:GTP binding"/>
    <property type="evidence" value="ECO:0007669"/>
    <property type="project" value="InterPro"/>
</dbReference>
<dbReference type="GO" id="GO:0008017">
    <property type="term" value="F:microtubule binding"/>
    <property type="evidence" value="ECO:0007669"/>
    <property type="project" value="TreeGrafter"/>
</dbReference>
<evidence type="ECO:0000259" key="3">
    <source>
        <dbReference type="PROSITE" id="PS51388"/>
    </source>
</evidence>
<dbReference type="Pfam" id="PF00350">
    <property type="entry name" value="Dynamin_N"/>
    <property type="match status" value="1"/>
</dbReference>
<dbReference type="InterPro" id="IPR001401">
    <property type="entry name" value="Dynamin_GTPase"/>
</dbReference>
<feature type="domain" description="Dynamin-type G" evidence="4">
    <location>
        <begin position="27"/>
        <end position="318"/>
    </location>
</feature>
<evidence type="ECO:0000313" key="5">
    <source>
        <dbReference type="EMBL" id="KAK0714521.1"/>
    </source>
</evidence>
<keyword evidence="6" id="KW-1185">Reference proteome</keyword>
<dbReference type="PROSITE" id="PS51718">
    <property type="entry name" value="G_DYNAMIN_2"/>
    <property type="match status" value="1"/>
</dbReference>
<dbReference type="PRINTS" id="PR00195">
    <property type="entry name" value="DYNAMIN"/>
</dbReference>
<sequence length="708" mass="80384">MEPSAALTSPSRLRKIDILREKNIGQYLPLPQLVAVGDQSSGKSSLLESITGIPFPHGQELCTRYATQITHRRDEFQRIDVSIIPGPHASPEHCKLLKSYHRQVPTDNHLFSEFPTILNEVNAAMGIRTKTNPAGPHTFSEDVLKIEKCGPNEDYLTVIDVPGIFRATAEDITAKDRDLVKNMVKRYIKDDRTIVLAVLPSNVDAATQEILELAKEYDKTGDRTLGVLTKPDSLQERSQKLSVCNLVLGKRMPLTLGYYIVRNRGGDDNGATDVDFSERERMFMDDPWSTLPRERVGVVALRARLQELLGQITDRAFPKLLSETRNLYKAAERDLFALGASRHTERQQQAYLMRAASKFQEFVRDALAANYSYDEAFGESNELRLITTIVNLTADFSRDFDSISHSHRFKPAKAAKPHDWAGDYVMMMSSVLAEYPELEGLIVTDRKNDQPTDDIMEWIGQMRLGSRGVELGTFGPAMLASAFREQSQKWRAMTEQYISNVILAVHQFFHKALELACPDARTRERLKPSIMDELLERYNEGMNHARMLVAVERVKRPYTLSEMFNRNLQTSRGHRVAAALAPKARNEWTKGGSSHEAPKLVVEYKDIETAITNRSNEAYEKEDIHDILEAYYNVARKRFVDNVWHQAVDHVLLSGPTSPLGLFSEQWVIQLDRKKLEMVAGEPLGVTERREALSKRMLDLKEAMNVLR</sequence>
<dbReference type="GO" id="GO:0016020">
    <property type="term" value="C:membrane"/>
    <property type="evidence" value="ECO:0007669"/>
    <property type="project" value="TreeGrafter"/>
</dbReference>
<dbReference type="CDD" id="cd08771">
    <property type="entry name" value="DLP_1"/>
    <property type="match status" value="1"/>
</dbReference>
<evidence type="ECO:0000313" key="6">
    <source>
        <dbReference type="Proteomes" id="UP001172102"/>
    </source>
</evidence>
<dbReference type="PANTHER" id="PTHR11566:SF215">
    <property type="entry name" value="DYNAMIN GTPASE"/>
    <property type="match status" value="1"/>
</dbReference>
<reference evidence="5" key="1">
    <citation type="submission" date="2023-06" db="EMBL/GenBank/DDBJ databases">
        <title>Genome-scale phylogeny and comparative genomics of the fungal order Sordariales.</title>
        <authorList>
            <consortium name="Lawrence Berkeley National Laboratory"/>
            <person name="Hensen N."/>
            <person name="Bonometti L."/>
            <person name="Westerberg I."/>
            <person name="Brannstrom I.O."/>
            <person name="Guillou S."/>
            <person name="Cros-Aarteil S."/>
            <person name="Calhoun S."/>
            <person name="Haridas S."/>
            <person name="Kuo A."/>
            <person name="Mondo S."/>
            <person name="Pangilinan J."/>
            <person name="Riley R."/>
            <person name="Labutti K."/>
            <person name="Andreopoulos B."/>
            <person name="Lipzen A."/>
            <person name="Chen C."/>
            <person name="Yanf M."/>
            <person name="Daum C."/>
            <person name="Ng V."/>
            <person name="Clum A."/>
            <person name="Steindorff A."/>
            <person name="Ohm R."/>
            <person name="Martin F."/>
            <person name="Silar P."/>
            <person name="Natvig D."/>
            <person name="Lalanne C."/>
            <person name="Gautier V."/>
            <person name="Ament-Velasquez S.L."/>
            <person name="Kruys A."/>
            <person name="Hutchinson M.I."/>
            <person name="Powell A.J."/>
            <person name="Barry K."/>
            <person name="Miller A.N."/>
            <person name="Grigoriev I.V."/>
            <person name="Debuchy R."/>
            <person name="Gladieux P."/>
            <person name="Thoren M.H."/>
            <person name="Johannesson H."/>
        </authorList>
    </citation>
    <scope>NUCLEOTIDE SEQUENCE</scope>
    <source>
        <strain evidence="5">SMH4607-1</strain>
    </source>
</reference>
<dbReference type="Gene3D" id="1.20.120.1240">
    <property type="entry name" value="Dynamin, middle domain"/>
    <property type="match status" value="1"/>
</dbReference>
<dbReference type="GO" id="GO:0005874">
    <property type="term" value="C:microtubule"/>
    <property type="evidence" value="ECO:0007669"/>
    <property type="project" value="TreeGrafter"/>
</dbReference>
<dbReference type="SUPFAM" id="SSF52540">
    <property type="entry name" value="P-loop containing nucleoside triphosphate hydrolases"/>
    <property type="match status" value="1"/>
</dbReference>
<dbReference type="GO" id="GO:0003924">
    <property type="term" value="F:GTPase activity"/>
    <property type="evidence" value="ECO:0007669"/>
    <property type="project" value="InterPro"/>
</dbReference>
<dbReference type="PROSITE" id="PS51388">
    <property type="entry name" value="GED"/>
    <property type="match status" value="1"/>
</dbReference>
<gene>
    <name evidence="5" type="ORF">B0H67DRAFT_536240</name>
</gene>
<dbReference type="Gene3D" id="3.40.50.300">
    <property type="entry name" value="P-loop containing nucleotide triphosphate hydrolases"/>
    <property type="match status" value="1"/>
</dbReference>
<accession>A0AA40AES3</accession>
<proteinExistence type="predicted"/>
<name>A0AA40AES3_9PEZI</name>
<dbReference type="SMART" id="SM00053">
    <property type="entry name" value="DYNc"/>
    <property type="match status" value="1"/>
</dbReference>
<dbReference type="AlphaFoldDB" id="A0AA40AES3"/>
<dbReference type="InterPro" id="IPR000375">
    <property type="entry name" value="Dynamin_stalk"/>
</dbReference>
<dbReference type="Proteomes" id="UP001172102">
    <property type="component" value="Unassembled WGS sequence"/>
</dbReference>
<dbReference type="FunFam" id="3.40.50.300:FF:001425">
    <property type="entry name" value="Dynamin GTPase, putative"/>
    <property type="match status" value="1"/>
</dbReference>
<dbReference type="InterPro" id="IPR022812">
    <property type="entry name" value="Dynamin"/>
</dbReference>
<organism evidence="5 6">
    <name type="scientific">Lasiosphaeris hirsuta</name>
    <dbReference type="NCBI Taxonomy" id="260670"/>
    <lineage>
        <taxon>Eukaryota</taxon>
        <taxon>Fungi</taxon>
        <taxon>Dikarya</taxon>
        <taxon>Ascomycota</taxon>
        <taxon>Pezizomycotina</taxon>
        <taxon>Sordariomycetes</taxon>
        <taxon>Sordariomycetidae</taxon>
        <taxon>Sordariales</taxon>
        <taxon>Lasiosphaeriaceae</taxon>
        <taxon>Lasiosphaeris</taxon>
    </lineage>
</organism>
<keyword evidence="1" id="KW-0547">Nucleotide-binding</keyword>
<dbReference type="InterPro" id="IPR020850">
    <property type="entry name" value="GED_dom"/>
</dbReference>
<dbReference type="GO" id="GO:0005739">
    <property type="term" value="C:mitochondrion"/>
    <property type="evidence" value="ECO:0007669"/>
    <property type="project" value="TreeGrafter"/>
</dbReference>
<dbReference type="PANTHER" id="PTHR11566">
    <property type="entry name" value="DYNAMIN"/>
    <property type="match status" value="1"/>
</dbReference>
<dbReference type="GO" id="GO:0016559">
    <property type="term" value="P:peroxisome fission"/>
    <property type="evidence" value="ECO:0007669"/>
    <property type="project" value="TreeGrafter"/>
</dbReference>
<keyword evidence="2" id="KW-0342">GTP-binding</keyword>